<dbReference type="EMBL" id="ABCS01000031">
    <property type="protein sequence ID" value="EDM78382.1"/>
    <property type="molecule type" value="Genomic_DNA"/>
</dbReference>
<evidence type="ECO:0000259" key="7">
    <source>
        <dbReference type="Pfam" id="PF04997"/>
    </source>
</evidence>
<dbReference type="GO" id="GO:0003899">
    <property type="term" value="F:DNA-directed RNA polymerase activity"/>
    <property type="evidence" value="ECO:0007669"/>
    <property type="project" value="UniProtKB-EC"/>
</dbReference>
<evidence type="ECO:0000256" key="4">
    <source>
        <dbReference type="ARBA" id="ARBA00022695"/>
    </source>
</evidence>
<accession>A6G6S9</accession>
<keyword evidence="5" id="KW-0804">Transcription</keyword>
<evidence type="ECO:0000256" key="3">
    <source>
        <dbReference type="ARBA" id="ARBA00022679"/>
    </source>
</evidence>
<keyword evidence="9" id="KW-1185">Reference proteome</keyword>
<dbReference type="InterPro" id="IPR045867">
    <property type="entry name" value="DNA-dir_RpoC_beta_prime"/>
</dbReference>
<sequence>MDESGEFVDAAVPELLALGVELFVRGEDSRARLMGPAQIRARSRGEVEKPETINARTRKPERGGLHCARIFGPTEDLRCLCGKYQGERHRGTTCEKCGVEVLPSAVRRERMAHVELVAPVVHPLFAPAIARLLGLDLEQLGALGEGAARFLGVGRIDRDAEVDTLGGRAIHDALASVDMQRMFADDALAPLAEYLTPTDLTLAVLPVLPAGLRPVEVGNDGRVTSSDLNDHYRRIVNRNNRLRRLVELEAPAIILHNEYRFLQGAVDALVHNEVLPEPLKIRGRALRSLGAAARARLDALGLPSIPALLGRGADGLPRPASAPLLDDEDEYDF</sequence>
<dbReference type="SUPFAM" id="SSF64484">
    <property type="entry name" value="beta and beta-prime subunits of DNA dependent RNA-polymerase"/>
    <property type="match status" value="1"/>
</dbReference>
<evidence type="ECO:0000313" key="9">
    <source>
        <dbReference type="Proteomes" id="UP000005801"/>
    </source>
</evidence>
<feature type="domain" description="RNA polymerase Rpb1" evidence="7">
    <location>
        <begin position="33"/>
        <end position="133"/>
    </location>
</feature>
<dbReference type="PANTHER" id="PTHR19376">
    <property type="entry name" value="DNA-DIRECTED RNA POLYMERASE"/>
    <property type="match status" value="1"/>
</dbReference>
<proteinExistence type="predicted"/>
<evidence type="ECO:0000256" key="1">
    <source>
        <dbReference type="ARBA" id="ARBA00012418"/>
    </source>
</evidence>
<keyword evidence="2 8" id="KW-0240">DNA-directed RNA polymerase</keyword>
<dbReference type="EC" id="2.7.7.6" evidence="1"/>
<dbReference type="GO" id="GO:0003677">
    <property type="term" value="F:DNA binding"/>
    <property type="evidence" value="ECO:0007669"/>
    <property type="project" value="InterPro"/>
</dbReference>
<keyword evidence="4" id="KW-0548">Nucleotidyltransferase</keyword>
<protein>
    <recommendedName>
        <fullName evidence="1">DNA-directed RNA polymerase</fullName>
        <ecNumber evidence="1">2.7.7.6</ecNumber>
    </recommendedName>
</protein>
<dbReference type="GO" id="GO:0000428">
    <property type="term" value="C:DNA-directed RNA polymerase complex"/>
    <property type="evidence" value="ECO:0007669"/>
    <property type="project" value="UniProtKB-KW"/>
</dbReference>
<dbReference type="InterPro" id="IPR044893">
    <property type="entry name" value="RNA_pol_Rpb1_clamp_domain"/>
</dbReference>
<dbReference type="Pfam" id="PF04997">
    <property type="entry name" value="RNA_pol_Rpb1_1"/>
    <property type="match status" value="2"/>
</dbReference>
<dbReference type="RefSeq" id="WP_006972425.1">
    <property type="nucleotide sequence ID" value="NZ_ABCS01000031.1"/>
</dbReference>
<evidence type="ECO:0000256" key="2">
    <source>
        <dbReference type="ARBA" id="ARBA00022478"/>
    </source>
</evidence>
<dbReference type="eggNOG" id="COG0086">
    <property type="taxonomic scope" value="Bacteria"/>
</dbReference>
<evidence type="ECO:0000256" key="5">
    <source>
        <dbReference type="ARBA" id="ARBA00023163"/>
    </source>
</evidence>
<dbReference type="AlphaFoldDB" id="A6G6S9"/>
<dbReference type="Gene3D" id="4.10.860.120">
    <property type="entry name" value="RNA polymerase II, clamp domain"/>
    <property type="match status" value="1"/>
</dbReference>
<dbReference type="STRING" id="391625.PPSIR1_06021"/>
<comment type="caution">
    <text evidence="8">The sequence shown here is derived from an EMBL/GenBank/DDBJ whole genome shotgun (WGS) entry which is preliminary data.</text>
</comment>
<reference evidence="8 9" key="1">
    <citation type="submission" date="2007-06" db="EMBL/GenBank/DDBJ databases">
        <authorList>
            <person name="Shimkets L."/>
            <person name="Ferriera S."/>
            <person name="Johnson J."/>
            <person name="Kravitz S."/>
            <person name="Beeson K."/>
            <person name="Sutton G."/>
            <person name="Rogers Y.-H."/>
            <person name="Friedman R."/>
            <person name="Frazier M."/>
            <person name="Venter J.C."/>
        </authorList>
    </citation>
    <scope>NUCLEOTIDE SEQUENCE [LARGE SCALE GENOMIC DNA]</scope>
    <source>
        <strain evidence="8 9">SIR-1</strain>
    </source>
</reference>
<feature type="domain" description="RNA polymerase Rpb1" evidence="7">
    <location>
        <begin position="194"/>
        <end position="289"/>
    </location>
</feature>
<organism evidence="8 9">
    <name type="scientific">Plesiocystis pacifica SIR-1</name>
    <dbReference type="NCBI Taxonomy" id="391625"/>
    <lineage>
        <taxon>Bacteria</taxon>
        <taxon>Pseudomonadati</taxon>
        <taxon>Myxococcota</taxon>
        <taxon>Polyangia</taxon>
        <taxon>Nannocystales</taxon>
        <taxon>Nannocystaceae</taxon>
        <taxon>Plesiocystis</taxon>
    </lineage>
</organism>
<dbReference type="GO" id="GO:0006351">
    <property type="term" value="P:DNA-templated transcription"/>
    <property type="evidence" value="ECO:0007669"/>
    <property type="project" value="InterPro"/>
</dbReference>
<dbReference type="Proteomes" id="UP000005801">
    <property type="component" value="Unassembled WGS sequence"/>
</dbReference>
<comment type="catalytic activity">
    <reaction evidence="6">
        <text>RNA(n) + a ribonucleoside 5'-triphosphate = RNA(n+1) + diphosphate</text>
        <dbReference type="Rhea" id="RHEA:21248"/>
        <dbReference type="Rhea" id="RHEA-COMP:14527"/>
        <dbReference type="Rhea" id="RHEA-COMP:17342"/>
        <dbReference type="ChEBI" id="CHEBI:33019"/>
        <dbReference type="ChEBI" id="CHEBI:61557"/>
        <dbReference type="ChEBI" id="CHEBI:140395"/>
        <dbReference type="EC" id="2.7.7.6"/>
    </reaction>
</comment>
<evidence type="ECO:0000313" key="8">
    <source>
        <dbReference type="EMBL" id="EDM78382.1"/>
    </source>
</evidence>
<gene>
    <name evidence="8" type="ORF">PPSIR1_06021</name>
</gene>
<keyword evidence="3" id="KW-0808">Transferase</keyword>
<dbReference type="PANTHER" id="PTHR19376:SF54">
    <property type="entry name" value="DNA-DIRECTED RNA POLYMERASE SUBUNIT BETA"/>
    <property type="match status" value="1"/>
</dbReference>
<dbReference type="InterPro" id="IPR007080">
    <property type="entry name" value="RNA_pol_Rpb1_1"/>
</dbReference>
<evidence type="ECO:0000256" key="6">
    <source>
        <dbReference type="ARBA" id="ARBA00048552"/>
    </source>
</evidence>
<name>A6G6S9_9BACT</name>